<evidence type="ECO:0000313" key="1">
    <source>
        <dbReference type="EMBL" id="OJZ90375.1"/>
    </source>
</evidence>
<reference evidence="2" key="1">
    <citation type="journal article" date="2017" name="Genome Biol.">
        <title>Comparative genomics reveals high biological diversity and specific adaptations in the industrially and medically important fungal genus Aspergillus.</title>
        <authorList>
            <person name="de Vries R.P."/>
            <person name="Riley R."/>
            <person name="Wiebenga A."/>
            <person name="Aguilar-Osorio G."/>
            <person name="Amillis S."/>
            <person name="Uchima C.A."/>
            <person name="Anderluh G."/>
            <person name="Asadollahi M."/>
            <person name="Askin M."/>
            <person name="Barry K."/>
            <person name="Battaglia E."/>
            <person name="Bayram O."/>
            <person name="Benocci T."/>
            <person name="Braus-Stromeyer S.A."/>
            <person name="Caldana C."/>
            <person name="Canovas D."/>
            <person name="Cerqueira G.C."/>
            <person name="Chen F."/>
            <person name="Chen W."/>
            <person name="Choi C."/>
            <person name="Clum A."/>
            <person name="Dos Santos R.A."/>
            <person name="Damasio A.R."/>
            <person name="Diallinas G."/>
            <person name="Emri T."/>
            <person name="Fekete E."/>
            <person name="Flipphi M."/>
            <person name="Freyberg S."/>
            <person name="Gallo A."/>
            <person name="Gournas C."/>
            <person name="Habgood R."/>
            <person name="Hainaut M."/>
            <person name="Harispe M.L."/>
            <person name="Henrissat B."/>
            <person name="Hilden K.S."/>
            <person name="Hope R."/>
            <person name="Hossain A."/>
            <person name="Karabika E."/>
            <person name="Karaffa L."/>
            <person name="Karanyi Z."/>
            <person name="Krasevec N."/>
            <person name="Kuo A."/>
            <person name="Kusch H."/>
            <person name="LaButti K."/>
            <person name="Lagendijk E.L."/>
            <person name="Lapidus A."/>
            <person name="Levasseur A."/>
            <person name="Lindquist E."/>
            <person name="Lipzen A."/>
            <person name="Logrieco A.F."/>
            <person name="MacCabe A."/>
            <person name="Maekelae M.R."/>
            <person name="Malavazi I."/>
            <person name="Melin P."/>
            <person name="Meyer V."/>
            <person name="Mielnichuk N."/>
            <person name="Miskei M."/>
            <person name="Molnar A.P."/>
            <person name="Mule G."/>
            <person name="Ngan C.Y."/>
            <person name="Orejas M."/>
            <person name="Orosz E."/>
            <person name="Ouedraogo J.P."/>
            <person name="Overkamp K.M."/>
            <person name="Park H.-S."/>
            <person name="Perrone G."/>
            <person name="Piumi F."/>
            <person name="Punt P.J."/>
            <person name="Ram A.F."/>
            <person name="Ramon A."/>
            <person name="Rauscher S."/>
            <person name="Record E."/>
            <person name="Riano-Pachon D.M."/>
            <person name="Robert V."/>
            <person name="Roehrig J."/>
            <person name="Ruller R."/>
            <person name="Salamov A."/>
            <person name="Salih N.S."/>
            <person name="Samson R.A."/>
            <person name="Sandor E."/>
            <person name="Sanguinetti M."/>
            <person name="Schuetze T."/>
            <person name="Sepcic K."/>
            <person name="Shelest E."/>
            <person name="Sherlock G."/>
            <person name="Sophianopoulou V."/>
            <person name="Squina F.M."/>
            <person name="Sun H."/>
            <person name="Susca A."/>
            <person name="Todd R.B."/>
            <person name="Tsang A."/>
            <person name="Unkles S.E."/>
            <person name="van de Wiele N."/>
            <person name="van Rossen-Uffink D."/>
            <person name="Oliveira J.V."/>
            <person name="Vesth T.C."/>
            <person name="Visser J."/>
            <person name="Yu J.-H."/>
            <person name="Zhou M."/>
            <person name="Andersen M.R."/>
            <person name="Archer D.B."/>
            <person name="Baker S.E."/>
            <person name="Benoit I."/>
            <person name="Brakhage A.A."/>
            <person name="Braus G.H."/>
            <person name="Fischer R."/>
            <person name="Frisvad J.C."/>
            <person name="Goldman G.H."/>
            <person name="Houbraken J."/>
            <person name="Oakley B."/>
            <person name="Pocsi I."/>
            <person name="Scazzocchio C."/>
            <person name="Seiboth B."/>
            <person name="vanKuyk P.A."/>
            <person name="Wortman J."/>
            <person name="Dyer P.S."/>
            <person name="Grigoriev I.V."/>
        </authorList>
    </citation>
    <scope>NUCLEOTIDE SEQUENCE [LARGE SCALE GENOMIC DNA]</scope>
    <source>
        <strain evidence="2">CBS 106.47</strain>
    </source>
</reference>
<dbReference type="Proteomes" id="UP000184063">
    <property type="component" value="Unassembled WGS sequence"/>
</dbReference>
<dbReference type="AlphaFoldDB" id="A0A1M3TUH2"/>
<dbReference type="EMBL" id="KV878237">
    <property type="protein sequence ID" value="OJZ90375.1"/>
    <property type="molecule type" value="Genomic_DNA"/>
</dbReference>
<name>A0A1M3TUH2_ASPLC</name>
<accession>A0A1M3TUH2</accession>
<gene>
    <name evidence="1" type="ORF">ASPFODRAFT_418436</name>
</gene>
<proteinExistence type="predicted"/>
<sequence length="138" mass="15109">MQWPRLSQRVSNAAIGGLPGGSFKRPMPEAAILTRTAEKTGNRPKFWGLPDAGDDARKIFFIIERCDAPNSPLPTSVGNIKSPGIHLFSRLALRPVPLDCHPILVRGGVLPLNHSRSPHPNPRGLVRTTIRWVAVSLQ</sequence>
<protein>
    <submittedName>
        <fullName evidence="1">Uncharacterized protein</fullName>
    </submittedName>
</protein>
<dbReference type="VEuPathDB" id="FungiDB:ASPFODRAFT_418436"/>
<evidence type="ECO:0000313" key="2">
    <source>
        <dbReference type="Proteomes" id="UP000184063"/>
    </source>
</evidence>
<organism evidence="1 2">
    <name type="scientific">Aspergillus luchuensis (strain CBS 106.47)</name>
    <dbReference type="NCBI Taxonomy" id="1137211"/>
    <lineage>
        <taxon>Eukaryota</taxon>
        <taxon>Fungi</taxon>
        <taxon>Dikarya</taxon>
        <taxon>Ascomycota</taxon>
        <taxon>Pezizomycotina</taxon>
        <taxon>Eurotiomycetes</taxon>
        <taxon>Eurotiomycetidae</taxon>
        <taxon>Eurotiales</taxon>
        <taxon>Aspergillaceae</taxon>
        <taxon>Aspergillus</taxon>
        <taxon>Aspergillus subgen. Circumdati</taxon>
    </lineage>
</organism>